<name>A0AAU9CZT5_9BACT</name>
<evidence type="ECO:0000313" key="1">
    <source>
        <dbReference type="EMBL" id="BDD12452.1"/>
    </source>
</evidence>
<sequence length="94" mass="10944">MRDVATRSHFSRTAFSSCELAFLSVELFPEISVYRAEKWKFGVLEANLKGKIRAFLIRNDRLFSSLFPRLGVLYNLIRFRYSSQKIIDSRSTSS</sequence>
<organism evidence="1 2">
    <name type="scientific">Fulvitalea axinellae</name>
    <dbReference type="NCBI Taxonomy" id="1182444"/>
    <lineage>
        <taxon>Bacteria</taxon>
        <taxon>Pseudomonadati</taxon>
        <taxon>Bacteroidota</taxon>
        <taxon>Cytophagia</taxon>
        <taxon>Cytophagales</taxon>
        <taxon>Persicobacteraceae</taxon>
        <taxon>Fulvitalea</taxon>
    </lineage>
</organism>
<dbReference type="EMBL" id="AP025318">
    <property type="protein sequence ID" value="BDD12452.1"/>
    <property type="molecule type" value="Genomic_DNA"/>
</dbReference>
<keyword evidence="1" id="KW-0614">Plasmid</keyword>
<keyword evidence="2" id="KW-1185">Reference proteome</keyword>
<accession>A0AAU9CZT5</accession>
<evidence type="ECO:0000313" key="2">
    <source>
        <dbReference type="Proteomes" id="UP001348817"/>
    </source>
</evidence>
<dbReference type="KEGG" id="fax:FUAX_48840"/>
<gene>
    <name evidence="1" type="ORF">FUAX_48840</name>
</gene>
<proteinExistence type="predicted"/>
<geneLocation type="plasmid" evidence="1 2">
    <name>pFA4</name>
</geneLocation>
<protein>
    <recommendedName>
        <fullName evidence="3">DUF393 domain-containing protein</fullName>
    </recommendedName>
</protein>
<dbReference type="Proteomes" id="UP001348817">
    <property type="component" value="Plasmid pFA4"/>
</dbReference>
<dbReference type="AlphaFoldDB" id="A0AAU9CZT5"/>
<evidence type="ECO:0008006" key="3">
    <source>
        <dbReference type="Google" id="ProtNLM"/>
    </source>
</evidence>
<reference evidence="1 2" key="1">
    <citation type="submission" date="2021-12" db="EMBL/GenBank/DDBJ databases">
        <title>Genome sequencing of bacteria with rrn-lacking chromosome and rrn-plasmid.</title>
        <authorList>
            <person name="Anda M."/>
            <person name="Iwasaki W."/>
        </authorList>
    </citation>
    <scope>NUCLEOTIDE SEQUENCE [LARGE SCALE GENOMIC DNA]</scope>
    <source>
        <strain evidence="1 2">DSM 100852</strain>
        <plasmid evidence="1 2">pFA4</plasmid>
    </source>
</reference>